<dbReference type="EMBL" id="CP003137">
    <property type="protein sequence ID" value="AEV95954.1"/>
    <property type="molecule type" value="Genomic_DNA"/>
</dbReference>
<dbReference type="PATRIC" id="fig|701521.8.peg.1642"/>
<name>G8PBG5_PEDCP</name>
<keyword evidence="2" id="KW-1185">Reference proteome</keyword>
<protein>
    <submittedName>
        <fullName evidence="1">Uncharacterized protein</fullName>
    </submittedName>
</protein>
<dbReference type="KEGG" id="pce:PECL_1740"/>
<reference evidence="1 2" key="1">
    <citation type="journal article" date="2012" name="J. Bacteriol.">
        <title>Complete Genome Sequence of the Beer Spoilage Organism Pediococcus claussenii ATCC BAA-344T.</title>
        <authorList>
            <person name="Pittet V."/>
            <person name="Abegunde T."/>
            <person name="Marfleet T."/>
            <person name="Haakensen M."/>
            <person name="Morrow K."/>
            <person name="Jayaprakash T."/>
            <person name="Schroeder K."/>
            <person name="Trost B."/>
            <person name="Byrns S."/>
            <person name="Bergsveinson J."/>
            <person name="Kusalik A."/>
            <person name="Ziola B."/>
        </authorList>
    </citation>
    <scope>NUCLEOTIDE SEQUENCE [LARGE SCALE GENOMIC DNA]</scope>
    <source>
        <strain evidence="1 2">ATCC BAA-344</strain>
    </source>
</reference>
<evidence type="ECO:0000313" key="1">
    <source>
        <dbReference type="EMBL" id="AEV95954.1"/>
    </source>
</evidence>
<sequence>MGTLTWRETTMHKLSLTPEQLSKIVSFTGQSLKFKTRVNNFFPTGALAFGPKKPRFTRLDKFRARLGFGSPPVSIVYFDDFSVQILNKNLETVVTMWPQQIKYIQIGLFKLRVPSHVSPYQYVISIVSSDKIYRLTVNYLDMLHQLSSYCERNRIILEDPFNTLHYTDHYKLFEYYNTKNNYAEVAIKNGYMPENDAKQ</sequence>
<evidence type="ECO:0000313" key="2">
    <source>
        <dbReference type="Proteomes" id="UP000005444"/>
    </source>
</evidence>
<dbReference type="AlphaFoldDB" id="G8PBG5"/>
<gene>
    <name evidence="1" type="ordered locus">PECL_1740</name>
</gene>
<dbReference type="Proteomes" id="UP000005444">
    <property type="component" value="Chromosome"/>
</dbReference>
<organism evidence="1 2">
    <name type="scientific">Pediococcus claussenii (strain ATCC BAA-344 / DSM 14800 / JCM 18046 / KCTC 3811 / LMG 21948 / P06)</name>
    <dbReference type="NCBI Taxonomy" id="701521"/>
    <lineage>
        <taxon>Bacteria</taxon>
        <taxon>Bacillati</taxon>
        <taxon>Bacillota</taxon>
        <taxon>Bacilli</taxon>
        <taxon>Lactobacillales</taxon>
        <taxon>Lactobacillaceae</taxon>
        <taxon>Pediococcus</taxon>
    </lineage>
</organism>
<proteinExistence type="predicted"/>
<dbReference type="HOGENOM" id="CLU_1371075_0_0_9"/>
<accession>G8PBG5</accession>